<organism evidence="2 3">
    <name type="scientific">Zizania palustris</name>
    <name type="common">Northern wild rice</name>
    <dbReference type="NCBI Taxonomy" id="103762"/>
    <lineage>
        <taxon>Eukaryota</taxon>
        <taxon>Viridiplantae</taxon>
        <taxon>Streptophyta</taxon>
        <taxon>Embryophyta</taxon>
        <taxon>Tracheophyta</taxon>
        <taxon>Spermatophyta</taxon>
        <taxon>Magnoliopsida</taxon>
        <taxon>Liliopsida</taxon>
        <taxon>Poales</taxon>
        <taxon>Poaceae</taxon>
        <taxon>BOP clade</taxon>
        <taxon>Oryzoideae</taxon>
        <taxon>Oryzeae</taxon>
        <taxon>Zizaniinae</taxon>
        <taxon>Zizania</taxon>
    </lineage>
</organism>
<sequence>MRPIPYPTARRRHLAPPSRVFPALFSETINKSPQSIKGPLCSPDEFYGANLTRCSPVFFSRLRHLSAAARRRPAASHHLPMDDPVEPPPPKAYTVFPEPRPPTLETKFPLESLLHRRSEEPRRPRSSPASPGAPRESCPHFRTAILHVFLKHLVITGMHHKFRKCTKGVCLLVLHFNVP</sequence>
<protein>
    <submittedName>
        <fullName evidence="2">Uncharacterized protein</fullName>
    </submittedName>
</protein>
<accession>A0A8J5V4D7</accession>
<reference evidence="2" key="1">
    <citation type="journal article" date="2021" name="bioRxiv">
        <title>Whole Genome Assembly and Annotation of Northern Wild Rice, Zizania palustris L., Supports a Whole Genome Duplication in the Zizania Genus.</title>
        <authorList>
            <person name="Haas M."/>
            <person name="Kono T."/>
            <person name="Macchietto M."/>
            <person name="Millas R."/>
            <person name="McGilp L."/>
            <person name="Shao M."/>
            <person name="Duquette J."/>
            <person name="Hirsch C.N."/>
            <person name="Kimball J."/>
        </authorList>
    </citation>
    <scope>NUCLEOTIDE SEQUENCE</scope>
    <source>
        <tissue evidence="2">Fresh leaf tissue</tissue>
    </source>
</reference>
<keyword evidence="3" id="KW-1185">Reference proteome</keyword>
<evidence type="ECO:0000313" key="3">
    <source>
        <dbReference type="Proteomes" id="UP000729402"/>
    </source>
</evidence>
<dbReference type="Proteomes" id="UP000729402">
    <property type="component" value="Unassembled WGS sequence"/>
</dbReference>
<feature type="compositionally biased region" description="Basic and acidic residues" evidence="1">
    <location>
        <begin position="113"/>
        <end position="123"/>
    </location>
</feature>
<comment type="caution">
    <text evidence="2">The sequence shown here is derived from an EMBL/GenBank/DDBJ whole genome shotgun (WGS) entry which is preliminary data.</text>
</comment>
<dbReference type="AlphaFoldDB" id="A0A8J5V4D7"/>
<reference evidence="2" key="2">
    <citation type="submission" date="2021-02" db="EMBL/GenBank/DDBJ databases">
        <authorList>
            <person name="Kimball J.A."/>
            <person name="Haas M.W."/>
            <person name="Macchietto M."/>
            <person name="Kono T."/>
            <person name="Duquette J."/>
            <person name="Shao M."/>
        </authorList>
    </citation>
    <scope>NUCLEOTIDE SEQUENCE</scope>
    <source>
        <tissue evidence="2">Fresh leaf tissue</tissue>
    </source>
</reference>
<evidence type="ECO:0000256" key="1">
    <source>
        <dbReference type="SAM" id="MobiDB-lite"/>
    </source>
</evidence>
<evidence type="ECO:0000313" key="2">
    <source>
        <dbReference type="EMBL" id="KAG8058757.1"/>
    </source>
</evidence>
<feature type="compositionally biased region" description="Low complexity" evidence="1">
    <location>
        <begin position="126"/>
        <end position="136"/>
    </location>
</feature>
<name>A0A8J5V4D7_ZIZPA</name>
<gene>
    <name evidence="2" type="ORF">GUJ93_ZPchr0002g23625</name>
</gene>
<feature type="region of interest" description="Disordered" evidence="1">
    <location>
        <begin position="73"/>
        <end position="136"/>
    </location>
</feature>
<proteinExistence type="predicted"/>
<dbReference type="EMBL" id="JAAALK010000287">
    <property type="protein sequence ID" value="KAG8058757.1"/>
    <property type="molecule type" value="Genomic_DNA"/>
</dbReference>